<reference evidence="2" key="1">
    <citation type="submission" date="2016-09" db="EMBL/GenBank/DDBJ databases">
        <title>Draft genome of thermotolerant cyanobacterium Desertifilum sp. strain IPPAS B-1220.</title>
        <authorList>
            <person name="Sinetova M.A."/>
            <person name="Bolakhan K."/>
            <person name="Zayadan B.K."/>
            <person name="Mironov K.S."/>
            <person name="Ustinova V."/>
            <person name="Kupriyanova E.V."/>
            <person name="Sidorov R.A."/>
            <person name="Skrypnik A.N."/>
            <person name="Gogoleva N.E."/>
            <person name="Gogolev Y.V."/>
            <person name="Los D.A."/>
        </authorList>
    </citation>
    <scope>NUCLEOTIDE SEQUENCE [LARGE SCALE GENOMIC DNA]</scope>
    <source>
        <strain evidence="2">IPPAS B-1220</strain>
    </source>
</reference>
<name>A0A1E5QLX3_9CYAN</name>
<dbReference type="OrthoDB" id="9795498at2"/>
<dbReference type="EMBL" id="MJGC01000047">
    <property type="protein sequence ID" value="OEJ75675.1"/>
    <property type="molecule type" value="Genomic_DNA"/>
</dbReference>
<dbReference type="Pfam" id="PF13578">
    <property type="entry name" value="Methyltransf_24"/>
    <property type="match status" value="1"/>
</dbReference>
<dbReference type="InterPro" id="IPR029063">
    <property type="entry name" value="SAM-dependent_MTases_sf"/>
</dbReference>
<dbReference type="SUPFAM" id="SSF53335">
    <property type="entry name" value="S-adenosyl-L-methionine-dependent methyltransferases"/>
    <property type="match status" value="1"/>
</dbReference>
<evidence type="ECO:0000313" key="2">
    <source>
        <dbReference type="EMBL" id="OEJ75675.1"/>
    </source>
</evidence>
<sequence>MAATSLVKNGIVFLIDALTIPLTPFVALFSKIQSRIGPKRLPISYKIWDFFGVMPLSYHYYQPVFNASELSEKTWTEEDPLYGVDLNTEQQLTLLSKLQYNDELTQFPIQKKSENSLDFYYDNWMFCSGDAEILYSLIRHYKPKRLIEIGSGFSTRIAKQAIVRNQEEGYRTEHTCVEPYEAPWLEQLGVDRVIRERVETLPIDFFETLEANDILFIDSSHVLRTRGDVFYEYLQILPKLKSGVIVHIHDIFIPFEYPKSWLTQERWFWTEQYLLQAFLVHNSAFEVLLGLNYLAHHHRDALNRCCPVFEQQKDRVASSFWIRRK</sequence>
<organism evidence="2">
    <name type="scientific">Desertifilum tharense IPPAS B-1220</name>
    <dbReference type="NCBI Taxonomy" id="1781255"/>
    <lineage>
        <taxon>Bacteria</taxon>
        <taxon>Bacillati</taxon>
        <taxon>Cyanobacteriota</taxon>
        <taxon>Cyanophyceae</taxon>
        <taxon>Desertifilales</taxon>
        <taxon>Desertifilaceae</taxon>
        <taxon>Desertifilum</taxon>
    </lineage>
</organism>
<proteinExistence type="predicted"/>
<feature type="transmembrane region" description="Helical" evidence="1">
    <location>
        <begin position="12"/>
        <end position="30"/>
    </location>
</feature>
<evidence type="ECO:0008006" key="3">
    <source>
        <dbReference type="Google" id="ProtNLM"/>
    </source>
</evidence>
<gene>
    <name evidence="2" type="ORF">BH720_08525</name>
</gene>
<accession>A0A1E5QLX3</accession>
<comment type="caution">
    <text evidence="2">The sequence shown here is derived from an EMBL/GenBank/DDBJ whole genome shotgun (WGS) entry which is preliminary data.</text>
</comment>
<dbReference type="STRING" id="1781255.BH720_08525"/>
<dbReference type="RefSeq" id="WP_069966760.1">
    <property type="nucleotide sequence ID" value="NZ_CM124774.1"/>
</dbReference>
<keyword evidence="1" id="KW-0812">Transmembrane</keyword>
<dbReference type="AlphaFoldDB" id="A0A1E5QLX3"/>
<keyword evidence="1" id="KW-0472">Membrane</keyword>
<evidence type="ECO:0000256" key="1">
    <source>
        <dbReference type="SAM" id="Phobius"/>
    </source>
</evidence>
<keyword evidence="1" id="KW-1133">Transmembrane helix</keyword>
<dbReference type="Gene3D" id="3.40.50.150">
    <property type="entry name" value="Vaccinia Virus protein VP39"/>
    <property type="match status" value="1"/>
</dbReference>
<protein>
    <recommendedName>
        <fullName evidence="3">Methyltransferase</fullName>
    </recommendedName>
</protein>